<feature type="compositionally biased region" description="Polar residues" evidence="1">
    <location>
        <begin position="77"/>
        <end position="91"/>
    </location>
</feature>
<dbReference type="AlphaFoldDB" id="A0A1J5RR54"/>
<accession>A0A1J5RR54</accession>
<organism evidence="2">
    <name type="scientific">mine drainage metagenome</name>
    <dbReference type="NCBI Taxonomy" id="410659"/>
    <lineage>
        <taxon>unclassified sequences</taxon>
        <taxon>metagenomes</taxon>
        <taxon>ecological metagenomes</taxon>
    </lineage>
</organism>
<protein>
    <submittedName>
        <fullName evidence="2">Uncharacterized protein</fullName>
    </submittedName>
</protein>
<evidence type="ECO:0000313" key="2">
    <source>
        <dbReference type="EMBL" id="OIQ98098.1"/>
    </source>
</evidence>
<feature type="region of interest" description="Disordered" evidence="1">
    <location>
        <begin position="171"/>
        <end position="200"/>
    </location>
</feature>
<feature type="compositionally biased region" description="Basic and acidic residues" evidence="1">
    <location>
        <begin position="15"/>
        <end position="25"/>
    </location>
</feature>
<proteinExistence type="predicted"/>
<feature type="region of interest" description="Disordered" evidence="1">
    <location>
        <begin position="77"/>
        <end position="101"/>
    </location>
</feature>
<sequence length="200" mass="21884">MVVDARHVPSNLPESVDKAIPHTPAGDRVRKGFEAIQAGDWKVALAWFQDAHNKEPRDPGIRRLVELAKFTLDYRTPAQTTHSPNQNNPIKSNDGAAVDPGDSHLARIAANQMAARARADAAFKKYVEKYGDRDVAGRTSAVSKAARGEGYTNEELKAQLQKALVEYRKNYHKNHPNGPDERVNGGRSPTADEIVLGGKG</sequence>
<gene>
    <name evidence="2" type="ORF">GALL_198620</name>
</gene>
<dbReference type="EMBL" id="MLJW01000123">
    <property type="protein sequence ID" value="OIQ98098.1"/>
    <property type="molecule type" value="Genomic_DNA"/>
</dbReference>
<reference evidence="2" key="1">
    <citation type="submission" date="2016-10" db="EMBL/GenBank/DDBJ databases">
        <title>Sequence of Gallionella enrichment culture.</title>
        <authorList>
            <person name="Poehlein A."/>
            <person name="Muehling M."/>
            <person name="Daniel R."/>
        </authorList>
    </citation>
    <scope>NUCLEOTIDE SEQUENCE</scope>
</reference>
<comment type="caution">
    <text evidence="2">The sequence shown here is derived from an EMBL/GenBank/DDBJ whole genome shotgun (WGS) entry which is preliminary data.</text>
</comment>
<evidence type="ECO:0000256" key="1">
    <source>
        <dbReference type="SAM" id="MobiDB-lite"/>
    </source>
</evidence>
<name>A0A1J5RR54_9ZZZZ</name>
<feature type="region of interest" description="Disordered" evidence="1">
    <location>
        <begin position="1"/>
        <end position="25"/>
    </location>
</feature>